<evidence type="ECO:0000313" key="3">
    <source>
        <dbReference type="EMBL" id="KAK0607019.1"/>
    </source>
</evidence>
<dbReference type="InterPro" id="IPR025525">
    <property type="entry name" value="hAT-like_transposase_RNase-H"/>
</dbReference>
<evidence type="ECO:0000313" key="4">
    <source>
        <dbReference type="Proteomes" id="UP001168877"/>
    </source>
</evidence>
<dbReference type="PANTHER" id="PTHR23272">
    <property type="entry name" value="BED FINGER-RELATED"/>
    <property type="match status" value="1"/>
</dbReference>
<dbReference type="InterPro" id="IPR012337">
    <property type="entry name" value="RNaseH-like_sf"/>
</dbReference>
<proteinExistence type="predicted"/>
<dbReference type="AlphaFoldDB" id="A0AA39TMG3"/>
<keyword evidence="4" id="KW-1185">Reference proteome</keyword>
<dbReference type="InterPro" id="IPR008906">
    <property type="entry name" value="HATC_C_dom"/>
</dbReference>
<gene>
    <name evidence="3" type="ORF">LWI29_007966</name>
</gene>
<dbReference type="GO" id="GO:0003677">
    <property type="term" value="F:DNA binding"/>
    <property type="evidence" value="ECO:0007669"/>
    <property type="project" value="InterPro"/>
</dbReference>
<accession>A0AA39TMG3</accession>
<dbReference type="SUPFAM" id="SSF53098">
    <property type="entry name" value="Ribonuclease H-like"/>
    <property type="match status" value="1"/>
</dbReference>
<organism evidence="3 4">
    <name type="scientific">Acer saccharum</name>
    <name type="common">Sugar maple</name>
    <dbReference type="NCBI Taxonomy" id="4024"/>
    <lineage>
        <taxon>Eukaryota</taxon>
        <taxon>Viridiplantae</taxon>
        <taxon>Streptophyta</taxon>
        <taxon>Embryophyta</taxon>
        <taxon>Tracheophyta</taxon>
        <taxon>Spermatophyta</taxon>
        <taxon>Magnoliopsida</taxon>
        <taxon>eudicotyledons</taxon>
        <taxon>Gunneridae</taxon>
        <taxon>Pentapetalae</taxon>
        <taxon>rosids</taxon>
        <taxon>malvids</taxon>
        <taxon>Sapindales</taxon>
        <taxon>Sapindaceae</taxon>
        <taxon>Hippocastanoideae</taxon>
        <taxon>Acereae</taxon>
        <taxon>Acer</taxon>
    </lineage>
</organism>
<dbReference type="Proteomes" id="UP001168877">
    <property type="component" value="Unassembled WGS sequence"/>
</dbReference>
<evidence type="ECO:0000259" key="2">
    <source>
        <dbReference type="Pfam" id="PF14372"/>
    </source>
</evidence>
<dbReference type="Pfam" id="PF05699">
    <property type="entry name" value="Dimer_Tnp_hAT"/>
    <property type="match status" value="1"/>
</dbReference>
<reference evidence="3" key="2">
    <citation type="submission" date="2023-06" db="EMBL/GenBank/DDBJ databases">
        <authorList>
            <person name="Swenson N.G."/>
            <person name="Wegrzyn J.L."/>
            <person name="Mcevoy S.L."/>
        </authorList>
    </citation>
    <scope>NUCLEOTIDE SEQUENCE</scope>
    <source>
        <strain evidence="3">NS2018</strain>
        <tissue evidence="3">Leaf</tissue>
    </source>
</reference>
<feature type="domain" description="hAT-like transposase RNase-H fold" evidence="2">
    <location>
        <begin position="315"/>
        <end position="415"/>
    </location>
</feature>
<protein>
    <submittedName>
        <fullName evidence="3">Uncharacterized protein</fullName>
    </submittedName>
</protein>
<reference evidence="3" key="1">
    <citation type="journal article" date="2022" name="Plant J.">
        <title>Strategies of tolerance reflected in two North American maple genomes.</title>
        <authorList>
            <person name="McEvoy S.L."/>
            <person name="Sezen U.U."/>
            <person name="Trouern-Trend A."/>
            <person name="McMahon S.M."/>
            <person name="Schaberg P.G."/>
            <person name="Yang J."/>
            <person name="Wegrzyn J.L."/>
            <person name="Swenson N.G."/>
        </authorList>
    </citation>
    <scope>NUCLEOTIDE SEQUENCE</scope>
    <source>
        <strain evidence="3">NS2018</strain>
    </source>
</reference>
<evidence type="ECO:0000259" key="1">
    <source>
        <dbReference type="Pfam" id="PF05699"/>
    </source>
</evidence>
<dbReference type="EMBL" id="JAUESC010000001">
    <property type="protein sequence ID" value="KAK0607019.1"/>
    <property type="molecule type" value="Genomic_DNA"/>
</dbReference>
<dbReference type="GO" id="GO:0046983">
    <property type="term" value="F:protein dimerization activity"/>
    <property type="evidence" value="ECO:0007669"/>
    <property type="project" value="InterPro"/>
</dbReference>
<comment type="caution">
    <text evidence="3">The sequence shown here is derived from an EMBL/GenBank/DDBJ whole genome shotgun (WGS) entry which is preliminary data.</text>
</comment>
<sequence>MIESTQMSNQNDNFEPSLHDSNNEMVIADVERSPKFSCTKRRKVSEVWKDYYIEHEGKDGKAWAKCKFCSKLIHPEEKEKLLESLGKLSCRFSLAIDILGYDSPYFLITICYIDDGWDLRKKILGVFIEFFDCDHYLEIIRSLILDWKIDTNVSSFVVVETGNNGYEDYRGISSNLDDYCGSLPFVGQLYNFSWLINTIECNCTFLGNIRNLDGFKKIKLCLDYVRETPFNEYMFAVAEDIINWGKKVTSRGISKTFTSDFELLESAVRFKEVFCKLEQIHPDFKSTNLTQEEWDESEAIYNCWKALNDAVKSFSESKSQTANVYFPMFCDTYAKLLQWEGSKYKYVKGIASEIKEEAFDEHWEICEMALTIAAVLDPRFKMKIVESWYKEIYGNDSETHLKTFSDHLAGVYKKYASCFSNCSASYKMLDHFGRPCDAEDVVSPNSEESELDRYLKEARFRSVEEFDILSWWRLNNPNFPTLARMARDYLAIPFSEAVSYSSLRTNQPEIDDNIDYYDDSYIQILQAMVCTKSWLESQ</sequence>
<dbReference type="Pfam" id="PF14372">
    <property type="entry name" value="hAT-like_RNase-H"/>
    <property type="match status" value="1"/>
</dbReference>
<dbReference type="PANTHER" id="PTHR23272:SF184">
    <property type="entry name" value="OS03G0311250 PROTEIN"/>
    <property type="match status" value="1"/>
</dbReference>
<name>A0AA39TMG3_ACESA</name>
<feature type="domain" description="HAT C-terminal dimerisation" evidence="1">
    <location>
        <begin position="450"/>
        <end position="535"/>
    </location>
</feature>